<dbReference type="InterPro" id="IPR038604">
    <property type="entry name" value="HopJ_sf"/>
</dbReference>
<comment type="caution">
    <text evidence="1">The sequence shown here is derived from an EMBL/GenBank/DDBJ whole genome shotgun (WGS) entry which is preliminary data.</text>
</comment>
<dbReference type="RefSeq" id="WP_233053853.1">
    <property type="nucleotide sequence ID" value="NZ_JAIMJA010000016.1"/>
</dbReference>
<reference evidence="1 2" key="1">
    <citation type="journal article" date="2022" name="Environ. Microbiol. Rep.">
        <title>Eco-phylogenetic analyses reveal divergent evolution of vitamin B12 metabolism in the marine bacterial family 'Psychromonadaceae'.</title>
        <authorList>
            <person name="Jin X."/>
            <person name="Yang Y."/>
            <person name="Cao H."/>
            <person name="Gao B."/>
            <person name="Zhao Z."/>
        </authorList>
    </citation>
    <scope>NUCLEOTIDE SEQUENCE [LARGE SCALE GENOMIC DNA]</scope>
    <source>
        <strain evidence="1 2">MKS20</strain>
    </source>
</reference>
<dbReference type="Proteomes" id="UP001201273">
    <property type="component" value="Unassembled WGS sequence"/>
</dbReference>
<evidence type="ECO:0000313" key="1">
    <source>
        <dbReference type="EMBL" id="MCE2596205.1"/>
    </source>
</evidence>
<dbReference type="InterPro" id="IPR014984">
    <property type="entry name" value="HopJ"/>
</dbReference>
<name>A0ABS8WD58_9GAMM</name>
<gene>
    <name evidence="1" type="ORF">K6Y31_15430</name>
</gene>
<accession>A0ABS8WD58</accession>
<keyword evidence="2" id="KW-1185">Reference proteome</keyword>
<proteinExistence type="predicted"/>
<dbReference type="Gene3D" id="3.20.160.10">
    <property type="entry name" value="vpa0580 domain like"/>
    <property type="match status" value="1"/>
</dbReference>
<dbReference type="Pfam" id="PF08888">
    <property type="entry name" value="HopJ"/>
    <property type="match status" value="1"/>
</dbReference>
<organism evidence="1 2">
    <name type="scientific">Motilimonas cestriensis</name>
    <dbReference type="NCBI Taxonomy" id="2742685"/>
    <lineage>
        <taxon>Bacteria</taxon>
        <taxon>Pseudomonadati</taxon>
        <taxon>Pseudomonadota</taxon>
        <taxon>Gammaproteobacteria</taxon>
        <taxon>Alteromonadales</taxon>
        <taxon>Alteromonadales genera incertae sedis</taxon>
        <taxon>Motilimonas</taxon>
    </lineage>
</organism>
<protein>
    <submittedName>
        <fullName evidence="1">HopJ type III effector protein</fullName>
    </submittedName>
</protein>
<sequence>MSIAELISQLQTQPNSIEFNDVMAVIEANYDYTATEFSNGAGNELVINAAGTNEGSCRLFAFAQLNQLDQAQTLALFGRFYREDVLQHPEGTDHANIRNFIKYGWDGITFQAIALVAK</sequence>
<dbReference type="EMBL" id="JAIMJA010000016">
    <property type="protein sequence ID" value="MCE2596205.1"/>
    <property type="molecule type" value="Genomic_DNA"/>
</dbReference>
<evidence type="ECO:0000313" key="2">
    <source>
        <dbReference type="Proteomes" id="UP001201273"/>
    </source>
</evidence>